<comment type="caution">
    <text evidence="2">The sequence shown here is derived from an EMBL/GenBank/DDBJ whole genome shotgun (WGS) entry which is preliminary data.</text>
</comment>
<feature type="region of interest" description="Disordered" evidence="1">
    <location>
        <begin position="273"/>
        <end position="300"/>
    </location>
</feature>
<protein>
    <submittedName>
        <fullName evidence="2">Uncharacterized protein</fullName>
    </submittedName>
</protein>
<organism evidence="2 3">
    <name type="scientific">Actinomycetospora succinea</name>
    <dbReference type="NCBI Taxonomy" id="663603"/>
    <lineage>
        <taxon>Bacteria</taxon>
        <taxon>Bacillati</taxon>
        <taxon>Actinomycetota</taxon>
        <taxon>Actinomycetes</taxon>
        <taxon>Pseudonocardiales</taxon>
        <taxon>Pseudonocardiaceae</taxon>
        <taxon>Actinomycetospora</taxon>
    </lineage>
</organism>
<dbReference type="Proteomes" id="UP000295705">
    <property type="component" value="Unassembled WGS sequence"/>
</dbReference>
<keyword evidence="3" id="KW-1185">Reference proteome</keyword>
<dbReference type="RefSeq" id="WP_133826779.1">
    <property type="nucleotide sequence ID" value="NZ_BAABHR010000011.1"/>
</dbReference>
<reference evidence="2 3" key="1">
    <citation type="submission" date="2019-03" db="EMBL/GenBank/DDBJ databases">
        <title>Genomic Encyclopedia of Type Strains, Phase IV (KMG-IV): sequencing the most valuable type-strain genomes for metagenomic binning, comparative biology and taxonomic classification.</title>
        <authorList>
            <person name="Goeker M."/>
        </authorList>
    </citation>
    <scope>NUCLEOTIDE SEQUENCE [LARGE SCALE GENOMIC DNA]</scope>
    <source>
        <strain evidence="2 3">DSM 45775</strain>
    </source>
</reference>
<evidence type="ECO:0000256" key="1">
    <source>
        <dbReference type="SAM" id="MobiDB-lite"/>
    </source>
</evidence>
<dbReference type="InterPro" id="IPR029055">
    <property type="entry name" value="Ntn_hydrolases_N"/>
</dbReference>
<dbReference type="EMBL" id="SNYO01000003">
    <property type="protein sequence ID" value="TDQ60972.1"/>
    <property type="molecule type" value="Genomic_DNA"/>
</dbReference>
<accession>A0A4R6VE00</accession>
<gene>
    <name evidence="2" type="ORF">EV188_103476</name>
</gene>
<dbReference type="AlphaFoldDB" id="A0A4R6VE00"/>
<dbReference type="SUPFAM" id="SSF56235">
    <property type="entry name" value="N-terminal nucleophile aminohydrolases (Ntn hydrolases)"/>
    <property type="match status" value="1"/>
</dbReference>
<name>A0A4R6VE00_9PSEU</name>
<evidence type="ECO:0000313" key="3">
    <source>
        <dbReference type="Proteomes" id="UP000295705"/>
    </source>
</evidence>
<proteinExistence type="predicted"/>
<sequence length="300" mass="33119">MTLVLFFGCSDYVAVAADRRITDGRTLIESDRTKLMTWGSDLFKMIWGFTGPASVLHERKSKPTLEWFAERVAQQENAGLIDFGQLAEELDSLPFSPGHERLTLMGIGYIKNAPHWLRITNMYDDNGQMLSAPREKFVVQACAFEGEIVEAIGGNLTRPARRLIQNSISRLYRNRVAMQQVLAGAIERSMSVGIGDEALVALHERDPTGTDAGFACNLVTPGRRGPVPLSQQAMPVFVSNGWAVAMRHQGPEHVDEGGGWVVTCENLVMPRPQAESATLPDAGRDVARPPMARTRSWSVR</sequence>
<evidence type="ECO:0000313" key="2">
    <source>
        <dbReference type="EMBL" id="TDQ60972.1"/>
    </source>
</evidence>